<evidence type="ECO:0000256" key="5">
    <source>
        <dbReference type="ARBA" id="ARBA00022989"/>
    </source>
</evidence>
<feature type="transmembrane region" description="Helical" evidence="7">
    <location>
        <begin position="212"/>
        <end position="233"/>
    </location>
</feature>
<dbReference type="RefSeq" id="WP_114354429.1">
    <property type="nucleotide sequence ID" value="NZ_QPJJ01000021.1"/>
</dbReference>
<comment type="caution">
    <text evidence="9">The sequence shown here is derived from an EMBL/GenBank/DDBJ whole genome shotgun (WGS) entry which is preliminary data.</text>
</comment>
<keyword evidence="3" id="KW-1003">Cell membrane</keyword>
<keyword evidence="10" id="KW-1185">Reference proteome</keyword>
<feature type="transmembrane region" description="Helical" evidence="7">
    <location>
        <begin position="245"/>
        <end position="264"/>
    </location>
</feature>
<dbReference type="AlphaFoldDB" id="A0A368X5B1"/>
<feature type="domain" description="EamA" evidence="8">
    <location>
        <begin position="151"/>
        <end position="287"/>
    </location>
</feature>
<accession>A0A368X5B1</accession>
<evidence type="ECO:0000256" key="4">
    <source>
        <dbReference type="ARBA" id="ARBA00022692"/>
    </source>
</evidence>
<dbReference type="InterPro" id="IPR037185">
    <property type="entry name" value="EmrE-like"/>
</dbReference>
<dbReference type="GO" id="GO:0005886">
    <property type="term" value="C:plasma membrane"/>
    <property type="evidence" value="ECO:0007669"/>
    <property type="project" value="UniProtKB-SubCell"/>
</dbReference>
<comment type="similarity">
    <text evidence="2">Belongs to the EamA transporter family.</text>
</comment>
<dbReference type="SUPFAM" id="SSF103481">
    <property type="entry name" value="Multidrug resistance efflux transporter EmrE"/>
    <property type="match status" value="2"/>
</dbReference>
<dbReference type="PANTHER" id="PTHR32322">
    <property type="entry name" value="INNER MEMBRANE TRANSPORTER"/>
    <property type="match status" value="1"/>
</dbReference>
<evidence type="ECO:0000256" key="2">
    <source>
        <dbReference type="ARBA" id="ARBA00007362"/>
    </source>
</evidence>
<feature type="transmembrane region" description="Helical" evidence="7">
    <location>
        <begin position="149"/>
        <end position="169"/>
    </location>
</feature>
<comment type="subcellular location">
    <subcellularLocation>
        <location evidence="1">Cell membrane</location>
        <topology evidence="1">Multi-pass membrane protein</topology>
    </subcellularLocation>
</comment>
<feature type="transmembrane region" description="Helical" evidence="7">
    <location>
        <begin position="92"/>
        <end position="113"/>
    </location>
</feature>
<keyword evidence="5 7" id="KW-1133">Transmembrane helix</keyword>
<evidence type="ECO:0000313" key="10">
    <source>
        <dbReference type="Proteomes" id="UP000252585"/>
    </source>
</evidence>
<dbReference type="OrthoDB" id="9805239at2"/>
<feature type="transmembrane region" description="Helical" evidence="7">
    <location>
        <begin position="31"/>
        <end position="50"/>
    </location>
</feature>
<dbReference type="Pfam" id="PF00892">
    <property type="entry name" value="EamA"/>
    <property type="match status" value="2"/>
</dbReference>
<dbReference type="InterPro" id="IPR000620">
    <property type="entry name" value="EamA_dom"/>
</dbReference>
<evidence type="ECO:0000313" key="9">
    <source>
        <dbReference type="EMBL" id="RCW63005.1"/>
    </source>
</evidence>
<evidence type="ECO:0000256" key="6">
    <source>
        <dbReference type="ARBA" id="ARBA00023136"/>
    </source>
</evidence>
<evidence type="ECO:0000256" key="1">
    <source>
        <dbReference type="ARBA" id="ARBA00004651"/>
    </source>
</evidence>
<keyword evidence="6 7" id="KW-0472">Membrane</keyword>
<evidence type="ECO:0000259" key="8">
    <source>
        <dbReference type="Pfam" id="PF00892"/>
    </source>
</evidence>
<organism evidence="9 10">
    <name type="scientific">Saliterribacillus persicus</name>
    <dbReference type="NCBI Taxonomy" id="930114"/>
    <lineage>
        <taxon>Bacteria</taxon>
        <taxon>Bacillati</taxon>
        <taxon>Bacillota</taxon>
        <taxon>Bacilli</taxon>
        <taxon>Bacillales</taxon>
        <taxon>Bacillaceae</taxon>
        <taxon>Saliterribacillus</taxon>
    </lineage>
</organism>
<proteinExistence type="inferred from homology"/>
<gene>
    <name evidence="9" type="ORF">DFR57_12143</name>
</gene>
<feature type="transmembrane region" description="Helical" evidence="7">
    <location>
        <begin position="120"/>
        <end position="137"/>
    </location>
</feature>
<dbReference type="InterPro" id="IPR050638">
    <property type="entry name" value="AA-Vitamin_Transporters"/>
</dbReference>
<dbReference type="EMBL" id="QPJJ01000021">
    <property type="protein sequence ID" value="RCW63005.1"/>
    <property type="molecule type" value="Genomic_DNA"/>
</dbReference>
<feature type="transmembrane region" description="Helical" evidence="7">
    <location>
        <begin position="66"/>
        <end position="86"/>
    </location>
</feature>
<evidence type="ECO:0000256" key="7">
    <source>
        <dbReference type="SAM" id="Phobius"/>
    </source>
</evidence>
<evidence type="ECO:0000256" key="3">
    <source>
        <dbReference type="ARBA" id="ARBA00022475"/>
    </source>
</evidence>
<keyword evidence="4 7" id="KW-0812">Transmembrane</keyword>
<protein>
    <submittedName>
        <fullName evidence="9">EamA domain-containing membrane protein RarD</fullName>
    </submittedName>
</protein>
<sequence length="299" mass="33728">MKAYLLLILAAIFYAGNLIVGKPVTQEIPPITLSFFRYLIAALVIFPIGYREWKNNRILWKKEWKAILSLSISGLVLFNIFVYLALNYTTSINAGIVEASTPIFTLLLTFILFKERVTRMQLLGVFISLFGVFVVITKGSLEVIMSLEVNIGDLIMLLAMITWAVYSIFIKQHTWKFPTYGALLVMSVVAIIIFIPLTWIEFNSWSEITWSWNVVLGLLYLGIFPSLIALVAYNKGVQAIGPSRASIFLNLIPVFTMIGAVIFLKEQLTFIQVGGAFLVIFGVLITNRVNIRKKQGMRV</sequence>
<feature type="transmembrane region" description="Helical" evidence="7">
    <location>
        <begin position="270"/>
        <end position="289"/>
    </location>
</feature>
<name>A0A368X5B1_9BACI</name>
<dbReference type="Proteomes" id="UP000252585">
    <property type="component" value="Unassembled WGS sequence"/>
</dbReference>
<feature type="domain" description="EamA" evidence="8">
    <location>
        <begin position="2"/>
        <end position="136"/>
    </location>
</feature>
<dbReference type="PANTHER" id="PTHR32322:SF18">
    <property type="entry name" value="S-ADENOSYLMETHIONINE_S-ADENOSYLHOMOCYSTEINE TRANSPORTER"/>
    <property type="match status" value="1"/>
</dbReference>
<reference evidence="9 10" key="1">
    <citation type="submission" date="2018-07" db="EMBL/GenBank/DDBJ databases">
        <title>Genomic Encyclopedia of Type Strains, Phase IV (KMG-IV): sequencing the most valuable type-strain genomes for metagenomic binning, comparative biology and taxonomic classification.</title>
        <authorList>
            <person name="Goeker M."/>
        </authorList>
    </citation>
    <scope>NUCLEOTIDE SEQUENCE [LARGE SCALE GENOMIC DNA]</scope>
    <source>
        <strain evidence="9 10">DSM 27696</strain>
    </source>
</reference>
<feature type="transmembrane region" description="Helical" evidence="7">
    <location>
        <begin position="181"/>
        <end position="200"/>
    </location>
</feature>